<evidence type="ECO:0008006" key="3">
    <source>
        <dbReference type="Google" id="ProtNLM"/>
    </source>
</evidence>
<dbReference type="Pfam" id="PF05973">
    <property type="entry name" value="Gp49"/>
    <property type="match status" value="1"/>
</dbReference>
<dbReference type="AlphaFoldDB" id="A0A1F5N092"/>
<name>A0A1F5N092_9BACT</name>
<proteinExistence type="predicted"/>
<organism evidence="1 2">
    <name type="scientific">Candidatus Daviesbacteria bacterium RIFOXYD1_FULL_41_10</name>
    <dbReference type="NCBI Taxonomy" id="1797801"/>
    <lineage>
        <taxon>Bacteria</taxon>
        <taxon>Candidatus Daviesiibacteriota</taxon>
    </lineage>
</organism>
<gene>
    <name evidence="1" type="ORF">A2617_00435</name>
</gene>
<dbReference type="Proteomes" id="UP000177135">
    <property type="component" value="Unassembled WGS sequence"/>
</dbReference>
<accession>A0A1F5N092</accession>
<evidence type="ECO:0000313" key="2">
    <source>
        <dbReference type="Proteomes" id="UP000177135"/>
    </source>
</evidence>
<dbReference type="EMBL" id="MFEC01000023">
    <property type="protein sequence ID" value="OGE71002.1"/>
    <property type="molecule type" value="Genomic_DNA"/>
</dbReference>
<comment type="caution">
    <text evidence="1">The sequence shown here is derived from an EMBL/GenBank/DDBJ whole genome shotgun (WGS) entry which is preliminary data.</text>
</comment>
<evidence type="ECO:0000313" key="1">
    <source>
        <dbReference type="EMBL" id="OGE71002.1"/>
    </source>
</evidence>
<protein>
    <recommendedName>
        <fullName evidence="3">Addiction module toxin RelE</fullName>
    </recommendedName>
</protein>
<sequence length="68" mass="8119">MLGMPHTKMLGGGLFELRIRGKEELRIFYCFKQRTIYLLHAFKKQKQQTPQRELLLAQSRMKELTHSI</sequence>
<reference evidence="1 2" key="1">
    <citation type="journal article" date="2016" name="Nat. Commun.">
        <title>Thousands of microbial genomes shed light on interconnected biogeochemical processes in an aquifer system.</title>
        <authorList>
            <person name="Anantharaman K."/>
            <person name="Brown C.T."/>
            <person name="Hug L.A."/>
            <person name="Sharon I."/>
            <person name="Castelle C.J."/>
            <person name="Probst A.J."/>
            <person name="Thomas B.C."/>
            <person name="Singh A."/>
            <person name="Wilkins M.J."/>
            <person name="Karaoz U."/>
            <person name="Brodie E.L."/>
            <person name="Williams K.H."/>
            <person name="Hubbard S.S."/>
            <person name="Banfield J.F."/>
        </authorList>
    </citation>
    <scope>NUCLEOTIDE SEQUENCE [LARGE SCALE GENOMIC DNA]</scope>
</reference>
<dbReference type="InterPro" id="IPR009241">
    <property type="entry name" value="HigB-like"/>
</dbReference>